<dbReference type="PANTHER" id="PTHR13182:SF8">
    <property type="entry name" value="CYTOPLASMIC 60S SUBUNIT BIOGENESIS FACTOR ZNF622"/>
    <property type="match status" value="1"/>
</dbReference>
<dbReference type="OMA" id="WTQTQQQ"/>
<dbReference type="InterPro" id="IPR040025">
    <property type="entry name" value="Znf622/Rei1/Reh1"/>
</dbReference>
<keyword evidence="5" id="KW-0677">Repeat</keyword>
<evidence type="ECO:0000256" key="6">
    <source>
        <dbReference type="ARBA" id="ARBA00022771"/>
    </source>
</evidence>
<dbReference type="Gramene" id="Manes.03G003200.1.v8.1">
    <property type="protein sequence ID" value="Manes.03G003200.1.v8.1.CDS"/>
    <property type="gene ID" value="Manes.03G003200.v8.1"/>
</dbReference>
<evidence type="ECO:0000256" key="8">
    <source>
        <dbReference type="ARBA" id="ARBA00034126"/>
    </source>
</evidence>
<gene>
    <name evidence="12" type="ORF">MANES_03G003200v8</name>
</gene>
<feature type="domain" description="C2H2-type" evidence="11">
    <location>
        <begin position="68"/>
        <end position="97"/>
    </location>
</feature>
<dbReference type="SMART" id="SM00451">
    <property type="entry name" value="ZnF_U1"/>
    <property type="match status" value="1"/>
</dbReference>
<feature type="region of interest" description="Disordered" evidence="10">
    <location>
        <begin position="115"/>
        <end position="141"/>
    </location>
</feature>
<evidence type="ECO:0000256" key="10">
    <source>
        <dbReference type="SAM" id="MobiDB-lite"/>
    </source>
</evidence>
<dbReference type="SUPFAM" id="SSF57667">
    <property type="entry name" value="beta-beta-alpha zinc fingers"/>
    <property type="match status" value="3"/>
</dbReference>
<keyword evidence="4" id="KW-0479">Metal-binding</keyword>
<organism evidence="12 13">
    <name type="scientific">Manihot esculenta</name>
    <name type="common">Cassava</name>
    <name type="synonym">Jatropha manihot</name>
    <dbReference type="NCBI Taxonomy" id="3983"/>
    <lineage>
        <taxon>Eukaryota</taxon>
        <taxon>Viridiplantae</taxon>
        <taxon>Streptophyta</taxon>
        <taxon>Embryophyta</taxon>
        <taxon>Tracheophyta</taxon>
        <taxon>Spermatophyta</taxon>
        <taxon>Magnoliopsida</taxon>
        <taxon>eudicotyledons</taxon>
        <taxon>Gunneridae</taxon>
        <taxon>Pentapetalae</taxon>
        <taxon>rosids</taxon>
        <taxon>fabids</taxon>
        <taxon>Malpighiales</taxon>
        <taxon>Euphorbiaceae</taxon>
        <taxon>Crotonoideae</taxon>
        <taxon>Manihoteae</taxon>
        <taxon>Manihot</taxon>
    </lineage>
</organism>
<comment type="caution">
    <text evidence="12">The sequence shown here is derived from an EMBL/GenBank/DDBJ whole genome shotgun (WGS) entry which is preliminary data.</text>
</comment>
<dbReference type="GO" id="GO:0008270">
    <property type="term" value="F:zinc ion binding"/>
    <property type="evidence" value="ECO:0007669"/>
    <property type="project" value="UniProtKB-KW"/>
</dbReference>
<evidence type="ECO:0000256" key="2">
    <source>
        <dbReference type="ARBA" id="ARBA00022490"/>
    </source>
</evidence>
<keyword evidence="6 9" id="KW-0863">Zinc-finger</keyword>
<comment type="subcellular location">
    <subcellularLocation>
        <location evidence="1">Cytoplasm</location>
    </subcellularLocation>
</comment>
<accession>A0A2C9W3A0</accession>
<dbReference type="Proteomes" id="UP000091857">
    <property type="component" value="Chromosome 3"/>
</dbReference>
<evidence type="ECO:0000256" key="4">
    <source>
        <dbReference type="ARBA" id="ARBA00022723"/>
    </source>
</evidence>
<protein>
    <recommendedName>
        <fullName evidence="11">C2H2-type domain-containing protein</fullName>
    </recommendedName>
</protein>
<dbReference type="GO" id="GO:0030687">
    <property type="term" value="C:preribosome, large subunit precursor"/>
    <property type="evidence" value="ECO:0000318"/>
    <property type="project" value="GO_Central"/>
</dbReference>
<dbReference type="InterPro" id="IPR041661">
    <property type="entry name" value="ZN622/Rei1/Reh1_Znf-C2H2"/>
</dbReference>
<dbReference type="InterPro" id="IPR003604">
    <property type="entry name" value="Matrin/U1-like-C_Znf_C2H2"/>
</dbReference>
<evidence type="ECO:0000313" key="12">
    <source>
        <dbReference type="EMBL" id="OAY53525.1"/>
    </source>
</evidence>
<dbReference type="EMBL" id="CM004389">
    <property type="protein sequence ID" value="OAY53525.1"/>
    <property type="molecule type" value="Genomic_DNA"/>
</dbReference>
<dbReference type="PROSITE" id="PS00028">
    <property type="entry name" value="ZINC_FINGER_C2H2_1"/>
    <property type="match status" value="2"/>
</dbReference>
<keyword evidence="13" id="KW-1185">Reference proteome</keyword>
<feature type="compositionally biased region" description="Acidic residues" evidence="10">
    <location>
        <begin position="129"/>
        <end position="141"/>
    </location>
</feature>
<dbReference type="InterPro" id="IPR013087">
    <property type="entry name" value="Znf_C2H2_type"/>
</dbReference>
<dbReference type="Pfam" id="PF12756">
    <property type="entry name" value="zf-C2H2_2"/>
    <property type="match status" value="1"/>
</dbReference>
<proteinExistence type="inferred from homology"/>
<evidence type="ECO:0000256" key="9">
    <source>
        <dbReference type="PROSITE-ProRule" id="PRU00042"/>
    </source>
</evidence>
<dbReference type="GO" id="GO:0003676">
    <property type="term" value="F:nucleic acid binding"/>
    <property type="evidence" value="ECO:0007669"/>
    <property type="project" value="InterPro"/>
</dbReference>
<evidence type="ECO:0000313" key="13">
    <source>
        <dbReference type="Proteomes" id="UP000091857"/>
    </source>
</evidence>
<evidence type="ECO:0000256" key="1">
    <source>
        <dbReference type="ARBA" id="ARBA00004496"/>
    </source>
</evidence>
<dbReference type="STRING" id="3983.A0A2C9W3A0"/>
<dbReference type="Pfam" id="PF12171">
    <property type="entry name" value="zf-C2H2_jaz"/>
    <property type="match status" value="2"/>
</dbReference>
<evidence type="ECO:0000256" key="5">
    <source>
        <dbReference type="ARBA" id="ARBA00022737"/>
    </source>
</evidence>
<dbReference type="OrthoDB" id="19329at2759"/>
<keyword evidence="2" id="KW-0963">Cytoplasm</keyword>
<evidence type="ECO:0000259" key="11">
    <source>
        <dbReference type="PROSITE" id="PS50157"/>
    </source>
</evidence>
<sequence>MPGLTCNACNKEFHDDAEQKSHYKSDWHRYNLKRKVAGVPGVTEALFLARQSALAQEKEKSSEAPMLYSCILCGKGYRSAKAHAQHLKSRSHIMRASQGTSQDEHTAVVKPLPQRVMNNHPSQRKVDEEASEDDDEWEEVDPGEELVVEATKSLTDLNVNEASDEDMDEDENDHELDPSSCFMCDQEHDSLESCMVHMHKRHGFFIPDVEYLKDPKGLLTYLGLKVKRDFMCLYCNDRCHPFSSLEAVRKHMVAKSHCKVHYGDGGDDEEVELEEFYDYSSSYVDDHGKQLITSGDMANTVELGSGGSELIITRRSDNKISSKTLGSREFLRYYRQKPQPTPANVAAITAALASRYRSMGLATVQSKEHMVRMKVMKEMNRAGAEAMRTKIGMKSNVIRNLPKNVPY</sequence>
<dbReference type="InterPro" id="IPR022755">
    <property type="entry name" value="Znf_C2H2_jaz"/>
</dbReference>
<comment type="similarity">
    <text evidence="8">Belongs to the REI1 family.</text>
</comment>
<dbReference type="AlphaFoldDB" id="A0A2C9W3A0"/>
<reference evidence="13" key="1">
    <citation type="journal article" date="2016" name="Nat. Biotechnol.">
        <title>Sequencing wild and cultivated cassava and related species reveals extensive interspecific hybridization and genetic diversity.</title>
        <authorList>
            <person name="Bredeson J.V."/>
            <person name="Lyons J.B."/>
            <person name="Prochnik S.E."/>
            <person name="Wu G.A."/>
            <person name="Ha C.M."/>
            <person name="Edsinger-Gonzales E."/>
            <person name="Grimwood J."/>
            <person name="Schmutz J."/>
            <person name="Rabbi I.Y."/>
            <person name="Egesi C."/>
            <person name="Nauluvula P."/>
            <person name="Lebot V."/>
            <person name="Ndunguru J."/>
            <person name="Mkamilo G."/>
            <person name="Bart R.S."/>
            <person name="Setter T.L."/>
            <person name="Gleadow R.M."/>
            <person name="Kulakow P."/>
            <person name="Ferguson M.E."/>
            <person name="Rounsley S."/>
            <person name="Rokhsar D.S."/>
        </authorList>
    </citation>
    <scope>NUCLEOTIDE SEQUENCE [LARGE SCALE GENOMIC DNA]</scope>
    <source>
        <strain evidence="13">cv. AM560-2</strain>
    </source>
</reference>
<name>A0A2C9W3A0_MANES</name>
<evidence type="ECO:0000256" key="7">
    <source>
        <dbReference type="ARBA" id="ARBA00022833"/>
    </source>
</evidence>
<evidence type="ECO:0000256" key="3">
    <source>
        <dbReference type="ARBA" id="ARBA00022517"/>
    </source>
</evidence>
<dbReference type="SMART" id="SM00355">
    <property type="entry name" value="ZnF_C2H2"/>
    <property type="match status" value="4"/>
</dbReference>
<keyword evidence="7" id="KW-0862">Zinc</keyword>
<keyword evidence="3" id="KW-0690">Ribosome biogenesis</keyword>
<dbReference type="PROSITE" id="PS50157">
    <property type="entry name" value="ZINC_FINGER_C2H2_2"/>
    <property type="match status" value="1"/>
</dbReference>
<dbReference type="GO" id="GO:0042273">
    <property type="term" value="P:ribosomal large subunit biogenesis"/>
    <property type="evidence" value="ECO:0000318"/>
    <property type="project" value="GO_Central"/>
</dbReference>
<dbReference type="InterPro" id="IPR036236">
    <property type="entry name" value="Znf_C2H2_sf"/>
</dbReference>
<dbReference type="GO" id="GO:0005737">
    <property type="term" value="C:cytoplasm"/>
    <property type="evidence" value="ECO:0007669"/>
    <property type="project" value="UniProtKB-SubCell"/>
</dbReference>
<dbReference type="PANTHER" id="PTHR13182">
    <property type="entry name" value="ZINC FINGER PROTEIN 622"/>
    <property type="match status" value="1"/>
</dbReference>